<name>A0ABR7DE71_9CLOT</name>
<dbReference type="Proteomes" id="UP000596929">
    <property type="component" value="Unassembled WGS sequence"/>
</dbReference>
<proteinExistence type="predicted"/>
<keyword evidence="1" id="KW-1133">Transmembrane helix</keyword>
<comment type="caution">
    <text evidence="2">The sequence shown here is derived from an EMBL/GenBank/DDBJ whole genome shotgun (WGS) entry which is preliminary data.</text>
</comment>
<dbReference type="Pfam" id="PF04070">
    <property type="entry name" value="DUF378"/>
    <property type="match status" value="1"/>
</dbReference>
<reference evidence="2 3" key="1">
    <citation type="submission" date="2020-08" db="EMBL/GenBank/DDBJ databases">
        <title>Genome public.</title>
        <authorList>
            <person name="Liu C."/>
            <person name="Sun Q."/>
        </authorList>
    </citation>
    <scope>NUCLEOTIDE SEQUENCE [LARGE SCALE GENOMIC DNA]</scope>
    <source>
        <strain evidence="2 3">NSJ-6</strain>
    </source>
</reference>
<dbReference type="RefSeq" id="WP_032118695.1">
    <property type="nucleotide sequence ID" value="NZ_JACOOO010000026.1"/>
</dbReference>
<evidence type="ECO:0000313" key="3">
    <source>
        <dbReference type="Proteomes" id="UP000596929"/>
    </source>
</evidence>
<evidence type="ECO:0000256" key="1">
    <source>
        <dbReference type="SAM" id="Phobius"/>
    </source>
</evidence>
<dbReference type="PANTHER" id="PTHR37304">
    <property type="entry name" value="MEMBRANE PROTEIN-RELATED"/>
    <property type="match status" value="1"/>
</dbReference>
<keyword evidence="1" id="KW-0812">Transmembrane</keyword>
<feature type="transmembrane region" description="Helical" evidence="1">
    <location>
        <begin position="42"/>
        <end position="63"/>
    </location>
</feature>
<sequence>MFKLSILDKASFFLVILGALNWGSIGILNFNFIYFLVGGTPFILRIIYVLVFLAAIDLLYLLVKGNVIKVKS</sequence>
<accession>A0ABR7DE71</accession>
<keyword evidence="3" id="KW-1185">Reference proteome</keyword>
<dbReference type="InterPro" id="IPR007211">
    <property type="entry name" value="DUF378"/>
</dbReference>
<dbReference type="EMBL" id="JACOOO010000026">
    <property type="protein sequence ID" value="MBC5629747.1"/>
    <property type="molecule type" value="Genomic_DNA"/>
</dbReference>
<protein>
    <submittedName>
        <fullName evidence="2">DUF378 domain-containing protein</fullName>
    </submittedName>
</protein>
<keyword evidence="1" id="KW-0472">Membrane</keyword>
<evidence type="ECO:0000313" key="2">
    <source>
        <dbReference type="EMBL" id="MBC5629747.1"/>
    </source>
</evidence>
<dbReference type="PANTHER" id="PTHR37304:SF1">
    <property type="entry name" value="MEMBRANE PROTEIN"/>
    <property type="match status" value="1"/>
</dbReference>
<gene>
    <name evidence="2" type="ORF">H8S20_12705</name>
</gene>
<feature type="transmembrane region" description="Helical" evidence="1">
    <location>
        <begin position="12"/>
        <end position="36"/>
    </location>
</feature>
<organism evidence="2 3">
    <name type="scientific">Clostridium hominis</name>
    <dbReference type="NCBI Taxonomy" id="2763036"/>
    <lineage>
        <taxon>Bacteria</taxon>
        <taxon>Bacillati</taxon>
        <taxon>Bacillota</taxon>
        <taxon>Clostridia</taxon>
        <taxon>Eubacteriales</taxon>
        <taxon>Clostridiaceae</taxon>
        <taxon>Clostridium</taxon>
    </lineage>
</organism>